<dbReference type="SUPFAM" id="SSF55785">
    <property type="entry name" value="PYP-like sensor domain (PAS domain)"/>
    <property type="match status" value="1"/>
</dbReference>
<evidence type="ECO:0000259" key="7">
    <source>
        <dbReference type="PROSITE" id="PS50887"/>
    </source>
</evidence>
<feature type="domain" description="PAS" evidence="6">
    <location>
        <begin position="156"/>
        <end position="226"/>
    </location>
</feature>
<evidence type="ECO:0000313" key="9">
    <source>
        <dbReference type="Proteomes" id="UP000001402"/>
    </source>
</evidence>
<dbReference type="EMBL" id="CP002418">
    <property type="protein sequence ID" value="ADU45441.1"/>
    <property type="molecule type" value="Genomic_DNA"/>
</dbReference>
<dbReference type="InterPro" id="IPR012827">
    <property type="entry name" value="Hemerythrin_metal-bd"/>
</dbReference>
<comment type="catalytic activity">
    <reaction evidence="5">
        <text>2 GTP = 3',3'-c-di-GMP + 2 diphosphate</text>
        <dbReference type="Rhea" id="RHEA:24898"/>
        <dbReference type="ChEBI" id="CHEBI:33019"/>
        <dbReference type="ChEBI" id="CHEBI:37565"/>
        <dbReference type="ChEBI" id="CHEBI:58805"/>
        <dbReference type="EC" id="2.7.7.65"/>
    </reaction>
</comment>
<dbReference type="Gene3D" id="3.30.450.20">
    <property type="entry name" value="PAS domain"/>
    <property type="match status" value="1"/>
</dbReference>
<dbReference type="Pfam" id="PF08447">
    <property type="entry name" value="PAS_3"/>
    <property type="match status" value="1"/>
</dbReference>
<accession>E6VHY8</accession>
<dbReference type="FunFam" id="3.30.70.270:FF:000001">
    <property type="entry name" value="Diguanylate cyclase domain protein"/>
    <property type="match status" value="1"/>
</dbReference>
<evidence type="ECO:0000256" key="2">
    <source>
        <dbReference type="ARBA" id="ARBA00012528"/>
    </source>
</evidence>
<dbReference type="STRING" id="652103.Rpdx1_3881"/>
<dbReference type="InterPro" id="IPR012312">
    <property type="entry name" value="Hemerythrin-like"/>
</dbReference>
<dbReference type="Gene3D" id="1.20.120.50">
    <property type="entry name" value="Hemerythrin-like"/>
    <property type="match status" value="1"/>
</dbReference>
<evidence type="ECO:0000256" key="3">
    <source>
        <dbReference type="ARBA" id="ARBA00022723"/>
    </source>
</evidence>
<organism evidence="8 9">
    <name type="scientific">Rhodopseudomonas palustris (strain DX-1)</name>
    <dbReference type="NCBI Taxonomy" id="652103"/>
    <lineage>
        <taxon>Bacteria</taxon>
        <taxon>Pseudomonadati</taxon>
        <taxon>Pseudomonadota</taxon>
        <taxon>Alphaproteobacteria</taxon>
        <taxon>Hyphomicrobiales</taxon>
        <taxon>Nitrobacteraceae</taxon>
        <taxon>Rhodopseudomonas</taxon>
    </lineage>
</organism>
<evidence type="ECO:0000313" key="8">
    <source>
        <dbReference type="EMBL" id="ADU45441.1"/>
    </source>
</evidence>
<dbReference type="PROSITE" id="PS50887">
    <property type="entry name" value="GGDEF"/>
    <property type="match status" value="1"/>
</dbReference>
<dbReference type="InterPro" id="IPR050469">
    <property type="entry name" value="Diguanylate_Cyclase"/>
</dbReference>
<evidence type="ECO:0000256" key="5">
    <source>
        <dbReference type="ARBA" id="ARBA00034247"/>
    </source>
</evidence>
<dbReference type="SUPFAM" id="SSF47188">
    <property type="entry name" value="Hemerythrin-like"/>
    <property type="match status" value="1"/>
</dbReference>
<dbReference type="NCBIfam" id="TIGR00229">
    <property type="entry name" value="sensory_box"/>
    <property type="match status" value="1"/>
</dbReference>
<proteinExistence type="inferred from homology"/>
<reference evidence="8" key="1">
    <citation type="submission" date="2010-12" db="EMBL/GenBank/DDBJ databases">
        <title>Complete sequence of Rhodopseudomonas palustris DX-1.</title>
        <authorList>
            <consortium name="US DOE Joint Genome Institute"/>
            <person name="Lucas S."/>
            <person name="Copeland A."/>
            <person name="Lapidus A."/>
            <person name="Cheng J.-F."/>
            <person name="Goodwin L."/>
            <person name="Pitluck S."/>
            <person name="Misra M."/>
            <person name="Chertkov O."/>
            <person name="Detter J.C."/>
            <person name="Han C."/>
            <person name="Tapia R."/>
            <person name="Land M."/>
            <person name="Hauser L."/>
            <person name="Kyrpides N."/>
            <person name="Ivanova N."/>
            <person name="Ovchinnikova G."/>
            <person name="Logan B."/>
            <person name="Oda Y."/>
            <person name="Harwood C."/>
            <person name="Woyke T."/>
        </authorList>
    </citation>
    <scope>NUCLEOTIDE SEQUENCE [LARGE SCALE GENOMIC DNA]</scope>
    <source>
        <strain evidence="8">DX-1</strain>
    </source>
</reference>
<evidence type="ECO:0000259" key="6">
    <source>
        <dbReference type="PROSITE" id="PS50112"/>
    </source>
</evidence>
<dbReference type="Pfam" id="PF00990">
    <property type="entry name" value="GGDEF"/>
    <property type="match status" value="1"/>
</dbReference>
<dbReference type="OrthoDB" id="9812260at2"/>
<dbReference type="GO" id="GO:0052621">
    <property type="term" value="F:diguanylate cyclase activity"/>
    <property type="evidence" value="ECO:0007669"/>
    <property type="project" value="UniProtKB-EC"/>
</dbReference>
<dbReference type="InterPro" id="IPR043128">
    <property type="entry name" value="Rev_trsase/Diguanyl_cyclase"/>
</dbReference>
<dbReference type="HOGENOM" id="CLU_583790_0_0_5"/>
<evidence type="ECO:0000256" key="4">
    <source>
        <dbReference type="ARBA" id="ARBA00023004"/>
    </source>
</evidence>
<keyword evidence="3" id="KW-0479">Metal-binding</keyword>
<dbReference type="CDD" id="cd12107">
    <property type="entry name" value="Hemerythrin"/>
    <property type="match status" value="1"/>
</dbReference>
<dbReference type="NCBIfam" id="TIGR00254">
    <property type="entry name" value="GGDEF"/>
    <property type="match status" value="1"/>
</dbReference>
<dbReference type="CDD" id="cd01949">
    <property type="entry name" value="GGDEF"/>
    <property type="match status" value="1"/>
</dbReference>
<dbReference type="InterPro" id="IPR029787">
    <property type="entry name" value="Nucleotide_cyclase"/>
</dbReference>
<dbReference type="eggNOG" id="COG3706">
    <property type="taxonomic scope" value="Bacteria"/>
</dbReference>
<evidence type="ECO:0000256" key="1">
    <source>
        <dbReference type="ARBA" id="ARBA00010587"/>
    </source>
</evidence>
<dbReference type="AlphaFoldDB" id="E6VHY8"/>
<dbReference type="InterPro" id="IPR035938">
    <property type="entry name" value="Hemerythrin-like_sf"/>
</dbReference>
<dbReference type="SMART" id="SM00267">
    <property type="entry name" value="GGDEF"/>
    <property type="match status" value="1"/>
</dbReference>
<name>E6VHY8_RHOPX</name>
<feature type="domain" description="GGDEF" evidence="7">
    <location>
        <begin position="330"/>
        <end position="460"/>
    </location>
</feature>
<gene>
    <name evidence="8" type="ordered locus">Rpdx1_3881</name>
</gene>
<dbReference type="NCBIfam" id="TIGR02481">
    <property type="entry name" value="hemeryth_dom"/>
    <property type="match status" value="1"/>
</dbReference>
<dbReference type="InterPro" id="IPR035965">
    <property type="entry name" value="PAS-like_dom_sf"/>
</dbReference>
<sequence length="468" mass="51745">MPLFPWNPLFETGNERIDRQHRGLFDLTNQLASAVQHREPMPKLSALVERLRDYARTHFCDEEALMRCSRLTGEEIGRHVCAHKTFEHEIDRLAARADLTDAESAEAFLEFLVTWLVTHILKLDRRIAQALVDQCNAEDPDALAVEEVLIEALMETERRFRLLSDEAPSLIWVSGLSGQRGFANKAWYDFVGIDPIHAVDVDWPGFVHPEDRERYQACIGDVLATGQAATVEVRVKTASGDWGWILEKISPRISRNACIGLIAAATDVTGAKTSELLLSEANGRLEREVSERTRKLKRLALADPLTGLANRRSLLERIDREVARSAGSGDELSLLFIDVDHFKTINDTLGHAAGDAALIEVARLIEQSLRRTDFVGRLGGEEFVAVLAKTGEAGACEAADTIRRTISRHEFDGLGRPVTVSIGVSSHGSGDDGTALLDRADHAMLQAKRDGRNRCRVAGHGGRDRLSA</sequence>
<dbReference type="PROSITE" id="PS50112">
    <property type="entry name" value="PAS"/>
    <property type="match status" value="1"/>
</dbReference>
<protein>
    <recommendedName>
        <fullName evidence="2">diguanylate cyclase</fullName>
        <ecNumber evidence="2">2.7.7.65</ecNumber>
    </recommendedName>
</protein>
<dbReference type="GO" id="GO:0046872">
    <property type="term" value="F:metal ion binding"/>
    <property type="evidence" value="ECO:0007669"/>
    <property type="project" value="UniProtKB-KW"/>
</dbReference>
<dbReference type="InterPro" id="IPR013655">
    <property type="entry name" value="PAS_fold_3"/>
</dbReference>
<dbReference type="Proteomes" id="UP000001402">
    <property type="component" value="Chromosome"/>
</dbReference>
<dbReference type="PANTHER" id="PTHR45138">
    <property type="entry name" value="REGULATORY COMPONENTS OF SENSORY TRANSDUCTION SYSTEM"/>
    <property type="match status" value="1"/>
</dbReference>
<dbReference type="BioCyc" id="RPAL652103:RPDX1_RS19170-MONOMER"/>
<dbReference type="CDD" id="cd00130">
    <property type="entry name" value="PAS"/>
    <property type="match status" value="1"/>
</dbReference>
<keyword evidence="4" id="KW-0408">Iron</keyword>
<dbReference type="EC" id="2.7.7.65" evidence="2"/>
<dbReference type="SUPFAM" id="SSF55073">
    <property type="entry name" value="Nucleotide cyclase"/>
    <property type="match status" value="1"/>
</dbReference>
<comment type="similarity">
    <text evidence="1">Belongs to the hemerythrin family.</text>
</comment>
<dbReference type="Gene3D" id="3.30.70.270">
    <property type="match status" value="1"/>
</dbReference>
<dbReference type="InterPro" id="IPR000160">
    <property type="entry name" value="GGDEF_dom"/>
</dbReference>
<dbReference type="KEGG" id="rpx:Rpdx1_3881"/>
<dbReference type="InterPro" id="IPR000014">
    <property type="entry name" value="PAS"/>
</dbReference>
<dbReference type="Pfam" id="PF01814">
    <property type="entry name" value="Hemerythrin"/>
    <property type="match status" value="1"/>
</dbReference>
<dbReference type="PANTHER" id="PTHR45138:SF9">
    <property type="entry name" value="DIGUANYLATE CYCLASE DGCM-RELATED"/>
    <property type="match status" value="1"/>
</dbReference>